<dbReference type="AlphaFoldDB" id="A0A350RTV7"/>
<evidence type="ECO:0000313" key="9">
    <source>
        <dbReference type="Proteomes" id="UP000469950"/>
    </source>
</evidence>
<dbReference type="RefSeq" id="WP_011785789.1">
    <property type="nucleotide sequence ID" value="NZ_CAJXYA010000043.1"/>
</dbReference>
<evidence type="ECO:0000313" key="7">
    <source>
        <dbReference type="Proteomes" id="UP000253065"/>
    </source>
</evidence>
<dbReference type="EMBL" id="QPJB01000006">
    <property type="protein sequence ID" value="RCW34117.1"/>
    <property type="molecule type" value="Genomic_DNA"/>
</dbReference>
<accession>A0A350RTV7</accession>
<dbReference type="Proteomes" id="UP000252795">
    <property type="component" value="Unassembled WGS sequence"/>
</dbReference>
<dbReference type="Proteomes" id="UP000253065">
    <property type="component" value="Unassembled WGS sequence"/>
</dbReference>
<name>A0A350RTV7_MARNT</name>
<dbReference type="Proteomes" id="UP000253647">
    <property type="component" value="Unassembled WGS sequence"/>
</dbReference>
<feature type="chain" id="PRO_5044584834" description="DNA polymerase" evidence="1">
    <location>
        <begin position="24"/>
        <end position="117"/>
    </location>
</feature>
<dbReference type="EMBL" id="QPJI01000006">
    <property type="protein sequence ID" value="RCW68948.1"/>
    <property type="molecule type" value="Genomic_DNA"/>
</dbReference>
<organism evidence="4 6">
    <name type="scientific">Marinobacter nauticus</name>
    <name type="common">Marinobacter hydrocarbonoclasticus</name>
    <name type="synonym">Marinobacter aquaeolei</name>
    <dbReference type="NCBI Taxonomy" id="2743"/>
    <lineage>
        <taxon>Bacteria</taxon>
        <taxon>Pseudomonadati</taxon>
        <taxon>Pseudomonadota</taxon>
        <taxon>Gammaproteobacteria</taxon>
        <taxon>Pseudomonadales</taxon>
        <taxon>Marinobacteraceae</taxon>
        <taxon>Marinobacter</taxon>
    </lineage>
</organism>
<feature type="signal peptide" evidence="1">
    <location>
        <begin position="1"/>
        <end position="23"/>
    </location>
</feature>
<evidence type="ECO:0000313" key="4">
    <source>
        <dbReference type="EMBL" id="RCW34117.1"/>
    </source>
</evidence>
<evidence type="ECO:0000313" key="8">
    <source>
        <dbReference type="Proteomes" id="UP000253647"/>
    </source>
</evidence>
<dbReference type="Proteomes" id="UP000469950">
    <property type="component" value="Unassembled WGS sequence"/>
</dbReference>
<dbReference type="GeneID" id="31820418"/>
<evidence type="ECO:0000313" key="2">
    <source>
        <dbReference type="EMBL" id="KAE8544146.1"/>
    </source>
</evidence>
<evidence type="ECO:0000313" key="6">
    <source>
        <dbReference type="Proteomes" id="UP000252795"/>
    </source>
</evidence>
<dbReference type="EMBL" id="WBMP01000021">
    <property type="protein sequence ID" value="KAE8544146.1"/>
    <property type="molecule type" value="Genomic_DNA"/>
</dbReference>
<proteinExistence type="predicted"/>
<sequence length="117" mass="13133">MILRLFVVLLALNSVAFAMRADAAQPMLSEPMLSERMMAERDEMTTAEDVYELQEWMSGDYEDDRSDALTAIGSRLLSLSLSRSRTAEKTYASDPAQPDHGIALLNEGACLNLRWKF</sequence>
<reference evidence="6 8" key="1">
    <citation type="submission" date="2018-07" db="EMBL/GenBank/DDBJ databases">
        <title>Freshwater and sediment microbial communities from various areas in North America, analyzing microbe dynamics in response to fracking.</title>
        <authorList>
            <person name="Lamendella R."/>
        </authorList>
    </citation>
    <scope>NUCLEOTIDE SEQUENCE [LARGE SCALE GENOMIC DNA]</scope>
    <source>
        <strain evidence="5 8">105B</strain>
        <strain evidence="4 6">114E</strain>
        <strain evidence="3 7">114E_o</strain>
    </source>
</reference>
<evidence type="ECO:0000313" key="3">
    <source>
        <dbReference type="EMBL" id="RBP73298.1"/>
    </source>
</evidence>
<gene>
    <name evidence="4" type="ORF">DET51_106155</name>
    <name evidence="5" type="ORF">DET61_10642</name>
    <name evidence="3" type="ORF">DET64_106155</name>
    <name evidence="2" type="ORF">F6453_3530</name>
</gene>
<dbReference type="EMBL" id="QNSA01000006">
    <property type="protein sequence ID" value="RBP73298.1"/>
    <property type="molecule type" value="Genomic_DNA"/>
</dbReference>
<evidence type="ECO:0000256" key="1">
    <source>
        <dbReference type="SAM" id="SignalP"/>
    </source>
</evidence>
<keyword evidence="7" id="KW-1185">Reference proteome</keyword>
<evidence type="ECO:0008006" key="10">
    <source>
        <dbReference type="Google" id="ProtNLM"/>
    </source>
</evidence>
<keyword evidence="1" id="KW-0732">Signal</keyword>
<comment type="caution">
    <text evidence="4">The sequence shown here is derived from an EMBL/GenBank/DDBJ whole genome shotgun (WGS) entry which is preliminary data.</text>
</comment>
<protein>
    <recommendedName>
        <fullName evidence="10">DNA polymerase</fullName>
    </recommendedName>
</protein>
<dbReference type="OMA" id="LLNEGAC"/>
<reference evidence="2 9" key="2">
    <citation type="submission" date="2019-10" db="EMBL/GenBank/DDBJ databases">
        <title>Draft genome sequence of Marinobacter hydrocarbonoclasticus NCT7M from the microbiome of the marine copepod.</title>
        <authorList>
            <person name="Nuttall R."/>
            <person name="Sharma G."/>
            <person name="Moisander P."/>
        </authorList>
    </citation>
    <scope>NUCLEOTIDE SEQUENCE [LARGE SCALE GENOMIC DNA]</scope>
    <source>
        <strain evidence="2 9">NCT7M</strain>
    </source>
</reference>
<evidence type="ECO:0000313" key="5">
    <source>
        <dbReference type="EMBL" id="RCW68948.1"/>
    </source>
</evidence>